<dbReference type="GO" id="GO:0005886">
    <property type="term" value="C:plasma membrane"/>
    <property type="evidence" value="ECO:0007669"/>
    <property type="project" value="TreeGrafter"/>
</dbReference>
<keyword evidence="4 15" id="KW-0812">Transmembrane</keyword>
<proteinExistence type="predicted"/>
<evidence type="ECO:0000256" key="9">
    <source>
        <dbReference type="ARBA" id="ARBA00022989"/>
    </source>
</evidence>
<dbReference type="Proteomes" id="UP001188597">
    <property type="component" value="Unassembled WGS sequence"/>
</dbReference>
<dbReference type="PANTHER" id="PTHR27005:SF515">
    <property type="entry name" value="WALL-ASSOCIATED RECEPTOR KINASE-LIKE 10-RELATED"/>
    <property type="match status" value="1"/>
</dbReference>
<evidence type="ECO:0000256" key="2">
    <source>
        <dbReference type="ARBA" id="ARBA00022527"/>
    </source>
</evidence>
<dbReference type="SMART" id="SM00220">
    <property type="entry name" value="S_TKc"/>
    <property type="match status" value="1"/>
</dbReference>
<evidence type="ECO:0000256" key="11">
    <source>
        <dbReference type="ARBA" id="ARBA00023157"/>
    </source>
</evidence>
<keyword evidence="3" id="KW-0808">Transferase</keyword>
<dbReference type="PANTHER" id="PTHR27005">
    <property type="entry name" value="WALL-ASSOCIATED RECEPTOR KINASE-LIKE 21"/>
    <property type="match status" value="1"/>
</dbReference>
<feature type="signal peptide" evidence="16">
    <location>
        <begin position="1"/>
        <end position="19"/>
    </location>
</feature>
<dbReference type="FunFam" id="1.10.510.10:FF:000084">
    <property type="entry name" value="Wall-associated receptor kinase 2"/>
    <property type="match status" value="1"/>
</dbReference>
<evidence type="ECO:0000313" key="18">
    <source>
        <dbReference type="EMBL" id="KAK3014242.1"/>
    </source>
</evidence>
<keyword evidence="12" id="KW-0325">Glycoprotein</keyword>
<keyword evidence="2" id="KW-0723">Serine/threonine-protein kinase</keyword>
<dbReference type="Gene3D" id="1.10.510.10">
    <property type="entry name" value="Transferase(Phosphotransferase) domain 1"/>
    <property type="match status" value="1"/>
</dbReference>
<dbReference type="Pfam" id="PF13947">
    <property type="entry name" value="GUB_WAK_bind"/>
    <property type="match status" value="1"/>
</dbReference>
<dbReference type="PROSITE" id="PS00108">
    <property type="entry name" value="PROTEIN_KINASE_ST"/>
    <property type="match status" value="1"/>
</dbReference>
<dbReference type="InterPro" id="IPR008271">
    <property type="entry name" value="Ser/Thr_kinase_AS"/>
</dbReference>
<keyword evidence="7" id="KW-0418">Kinase</keyword>
<evidence type="ECO:0000256" key="7">
    <source>
        <dbReference type="ARBA" id="ARBA00022777"/>
    </source>
</evidence>
<accession>A0AA88VUI8</accession>
<dbReference type="FunFam" id="3.30.200.20:FF:000043">
    <property type="entry name" value="Wall-associated receptor kinase 2"/>
    <property type="match status" value="1"/>
</dbReference>
<dbReference type="GO" id="GO:0007166">
    <property type="term" value="P:cell surface receptor signaling pathway"/>
    <property type="evidence" value="ECO:0007669"/>
    <property type="project" value="InterPro"/>
</dbReference>
<keyword evidence="9 15" id="KW-1133">Transmembrane helix</keyword>
<dbReference type="InterPro" id="IPR045274">
    <property type="entry name" value="WAK-like"/>
</dbReference>
<dbReference type="Pfam" id="PF00069">
    <property type="entry name" value="Pkinase"/>
    <property type="match status" value="1"/>
</dbReference>
<evidence type="ECO:0000256" key="12">
    <source>
        <dbReference type="ARBA" id="ARBA00023180"/>
    </source>
</evidence>
<evidence type="ECO:0000256" key="16">
    <source>
        <dbReference type="SAM" id="SignalP"/>
    </source>
</evidence>
<dbReference type="GO" id="GO:0030247">
    <property type="term" value="F:polysaccharide binding"/>
    <property type="evidence" value="ECO:0007669"/>
    <property type="project" value="InterPro"/>
</dbReference>
<evidence type="ECO:0000256" key="10">
    <source>
        <dbReference type="ARBA" id="ARBA00023136"/>
    </source>
</evidence>
<evidence type="ECO:0000256" key="5">
    <source>
        <dbReference type="ARBA" id="ARBA00022729"/>
    </source>
</evidence>
<dbReference type="InterPro" id="IPR025287">
    <property type="entry name" value="WAK_GUB"/>
</dbReference>
<dbReference type="InterPro" id="IPR000719">
    <property type="entry name" value="Prot_kinase_dom"/>
</dbReference>
<keyword evidence="8" id="KW-0067">ATP-binding</keyword>
<evidence type="ECO:0000256" key="3">
    <source>
        <dbReference type="ARBA" id="ARBA00022679"/>
    </source>
</evidence>
<comment type="caution">
    <text evidence="18">The sequence shown here is derived from an EMBL/GenBank/DDBJ whole genome shotgun (WGS) entry which is preliminary data.</text>
</comment>
<comment type="catalytic activity">
    <reaction evidence="14">
        <text>L-threonyl-[protein] + ATP = O-phospho-L-threonyl-[protein] + ADP + H(+)</text>
        <dbReference type="Rhea" id="RHEA:46608"/>
        <dbReference type="Rhea" id="RHEA-COMP:11060"/>
        <dbReference type="Rhea" id="RHEA-COMP:11605"/>
        <dbReference type="ChEBI" id="CHEBI:15378"/>
        <dbReference type="ChEBI" id="CHEBI:30013"/>
        <dbReference type="ChEBI" id="CHEBI:30616"/>
        <dbReference type="ChEBI" id="CHEBI:61977"/>
        <dbReference type="ChEBI" id="CHEBI:456216"/>
    </reaction>
</comment>
<dbReference type="GO" id="GO:0005524">
    <property type="term" value="F:ATP binding"/>
    <property type="evidence" value="ECO:0007669"/>
    <property type="project" value="UniProtKB-KW"/>
</dbReference>
<feature type="domain" description="Protein kinase" evidence="17">
    <location>
        <begin position="410"/>
        <end position="683"/>
    </location>
</feature>
<evidence type="ECO:0000256" key="13">
    <source>
        <dbReference type="ARBA" id="ARBA00047558"/>
    </source>
</evidence>
<comment type="subcellular location">
    <subcellularLocation>
        <location evidence="1">Membrane</location>
        <topology evidence="1">Single-pass type I membrane protein</topology>
    </subcellularLocation>
</comment>
<evidence type="ECO:0000256" key="14">
    <source>
        <dbReference type="ARBA" id="ARBA00047951"/>
    </source>
</evidence>
<evidence type="ECO:0000256" key="4">
    <source>
        <dbReference type="ARBA" id="ARBA00022692"/>
    </source>
</evidence>
<keyword evidence="5 16" id="KW-0732">Signal</keyword>
<evidence type="ECO:0000256" key="8">
    <source>
        <dbReference type="ARBA" id="ARBA00022840"/>
    </source>
</evidence>
<dbReference type="Gene3D" id="3.30.200.20">
    <property type="entry name" value="Phosphorylase Kinase, domain 1"/>
    <property type="match status" value="1"/>
</dbReference>
<keyword evidence="10 15" id="KW-0472">Membrane</keyword>
<keyword evidence="11" id="KW-1015">Disulfide bond</keyword>
<keyword evidence="19" id="KW-1185">Reference proteome</keyword>
<dbReference type="AlphaFoldDB" id="A0AA88VUI8"/>
<evidence type="ECO:0000313" key="19">
    <source>
        <dbReference type="Proteomes" id="UP001188597"/>
    </source>
</evidence>
<gene>
    <name evidence="18" type="ORF">RJ639_009216</name>
</gene>
<dbReference type="PROSITE" id="PS50011">
    <property type="entry name" value="PROTEIN_KINASE_DOM"/>
    <property type="match status" value="1"/>
</dbReference>
<dbReference type="CDD" id="cd14066">
    <property type="entry name" value="STKc_IRAK"/>
    <property type="match status" value="1"/>
</dbReference>
<protein>
    <recommendedName>
        <fullName evidence="17">Protein kinase domain-containing protein</fullName>
    </recommendedName>
</protein>
<dbReference type="SUPFAM" id="SSF56112">
    <property type="entry name" value="Protein kinase-like (PK-like)"/>
    <property type="match status" value="1"/>
</dbReference>
<organism evidence="18 19">
    <name type="scientific">Escallonia herrerae</name>
    <dbReference type="NCBI Taxonomy" id="1293975"/>
    <lineage>
        <taxon>Eukaryota</taxon>
        <taxon>Viridiplantae</taxon>
        <taxon>Streptophyta</taxon>
        <taxon>Embryophyta</taxon>
        <taxon>Tracheophyta</taxon>
        <taxon>Spermatophyta</taxon>
        <taxon>Magnoliopsida</taxon>
        <taxon>eudicotyledons</taxon>
        <taxon>Gunneridae</taxon>
        <taxon>Pentapetalae</taxon>
        <taxon>asterids</taxon>
        <taxon>campanulids</taxon>
        <taxon>Escalloniales</taxon>
        <taxon>Escalloniaceae</taxon>
        <taxon>Escallonia</taxon>
    </lineage>
</organism>
<dbReference type="GO" id="GO:0004674">
    <property type="term" value="F:protein serine/threonine kinase activity"/>
    <property type="evidence" value="ECO:0007669"/>
    <property type="project" value="UniProtKB-KW"/>
</dbReference>
<sequence>MVPLFFLLWLIAPPSAVAAAPSLAKPDCQAYCGNISIPYPFGIGSNCYLDQRYAVTCNQSSNPPKPYLTSLSLEVLAVSLTSQTITVNNPVVKDCGNSTGNEVLMTSNGLEGTPYLISDVNNKFTVLGCGNAVLGQDGIVVAGCSSLCNQNSTTQVSGCYGINCCETTIPFYLNRYSVNVSSIGTTQGDCLSGFLVDQNWVGGYNFSDPRYLAENIDVAPVVLRWTLQEVDISGCRGSSFEILELGNETSTTWHCECGWAEEGNPYLANGCQVVEECANCKEGCTNVTGSFMCLTSPTKSSKKEVILGKVRLQFIIFPDGNKSTQHTERDLDHFFGISAGVGISMGALFLIIGIFVLYKILLRIKNKKRKEKFFKRNGGLLLQQQTSRDKGSIEKTLFSAKELEKATDNFNQNRILGRGGQGTVYKGMLTDGRIVAVKKSKIVDESQLEQFINEVAILSQLNHRNVVKLIGCCLETEVPLLVYEFISNGTLFKHIHDKNNEFPLSWKMRLRIATEVAGALAYLHSSTSIPIYHRDIKSTNILLDDKYRAKVSDFGTSRSISIDQTHLTTLVKGTFGYLDPEYFQSSQFTEKSDVYSFGVVLVELLTGEKPISMTRTGEQRSLATHFLLSEEENRLFEIFDPRVLNEGTKEELVAVANLARRCLNLNGKYRPTMKEVATELEGIGMSNNKSSTVKTNFQEVTTELEGIGRSNNQSSTVQSNFQEVACAGGAESVVLSDGNSTSMELNFYNSITTSSDGQPSVCNNV</sequence>
<evidence type="ECO:0000259" key="17">
    <source>
        <dbReference type="PROSITE" id="PS50011"/>
    </source>
</evidence>
<comment type="catalytic activity">
    <reaction evidence="13">
        <text>L-seryl-[protein] + ATP = O-phospho-L-seryl-[protein] + ADP + H(+)</text>
        <dbReference type="Rhea" id="RHEA:17989"/>
        <dbReference type="Rhea" id="RHEA-COMP:9863"/>
        <dbReference type="Rhea" id="RHEA-COMP:11604"/>
        <dbReference type="ChEBI" id="CHEBI:15378"/>
        <dbReference type="ChEBI" id="CHEBI:29999"/>
        <dbReference type="ChEBI" id="CHEBI:30616"/>
        <dbReference type="ChEBI" id="CHEBI:83421"/>
        <dbReference type="ChEBI" id="CHEBI:456216"/>
    </reaction>
</comment>
<feature type="chain" id="PRO_5041708995" description="Protein kinase domain-containing protein" evidence="16">
    <location>
        <begin position="20"/>
        <end position="765"/>
    </location>
</feature>
<dbReference type="InterPro" id="IPR011009">
    <property type="entry name" value="Kinase-like_dom_sf"/>
</dbReference>
<dbReference type="EMBL" id="JAVXUP010001237">
    <property type="protein sequence ID" value="KAK3014242.1"/>
    <property type="molecule type" value="Genomic_DNA"/>
</dbReference>
<keyword evidence="6" id="KW-0547">Nucleotide-binding</keyword>
<name>A0AA88VUI8_9ASTE</name>
<evidence type="ECO:0000256" key="15">
    <source>
        <dbReference type="SAM" id="Phobius"/>
    </source>
</evidence>
<reference evidence="18" key="1">
    <citation type="submission" date="2022-12" db="EMBL/GenBank/DDBJ databases">
        <title>Draft genome assemblies for two species of Escallonia (Escalloniales).</title>
        <authorList>
            <person name="Chanderbali A."/>
            <person name="Dervinis C."/>
            <person name="Anghel I."/>
            <person name="Soltis D."/>
            <person name="Soltis P."/>
            <person name="Zapata F."/>
        </authorList>
    </citation>
    <scope>NUCLEOTIDE SEQUENCE</scope>
    <source>
        <strain evidence="18">UCBG64.0493</strain>
        <tissue evidence="18">Leaf</tissue>
    </source>
</reference>
<evidence type="ECO:0000256" key="1">
    <source>
        <dbReference type="ARBA" id="ARBA00004479"/>
    </source>
</evidence>
<feature type="transmembrane region" description="Helical" evidence="15">
    <location>
        <begin position="334"/>
        <end position="362"/>
    </location>
</feature>
<evidence type="ECO:0000256" key="6">
    <source>
        <dbReference type="ARBA" id="ARBA00022741"/>
    </source>
</evidence>